<keyword evidence="2" id="KW-1185">Reference proteome</keyword>
<dbReference type="EMBL" id="MPUH01000135">
    <property type="protein sequence ID" value="OMJ89037.1"/>
    <property type="molecule type" value="Genomic_DNA"/>
</dbReference>
<proteinExistence type="predicted"/>
<name>A0A1R2CJ56_9CILI</name>
<accession>A0A1R2CJ56</accession>
<protein>
    <submittedName>
        <fullName evidence="1">Uncharacterized protein</fullName>
    </submittedName>
</protein>
<comment type="caution">
    <text evidence="1">The sequence shown here is derived from an EMBL/GenBank/DDBJ whole genome shotgun (WGS) entry which is preliminary data.</text>
</comment>
<dbReference type="AlphaFoldDB" id="A0A1R2CJ56"/>
<dbReference type="Proteomes" id="UP000187209">
    <property type="component" value="Unassembled WGS sequence"/>
</dbReference>
<gene>
    <name evidence="1" type="ORF">SteCoe_8857</name>
</gene>
<evidence type="ECO:0000313" key="2">
    <source>
        <dbReference type="Proteomes" id="UP000187209"/>
    </source>
</evidence>
<evidence type="ECO:0000313" key="1">
    <source>
        <dbReference type="EMBL" id="OMJ89037.1"/>
    </source>
</evidence>
<organism evidence="1 2">
    <name type="scientific">Stentor coeruleus</name>
    <dbReference type="NCBI Taxonomy" id="5963"/>
    <lineage>
        <taxon>Eukaryota</taxon>
        <taxon>Sar</taxon>
        <taxon>Alveolata</taxon>
        <taxon>Ciliophora</taxon>
        <taxon>Postciliodesmatophora</taxon>
        <taxon>Heterotrichea</taxon>
        <taxon>Heterotrichida</taxon>
        <taxon>Stentoridae</taxon>
        <taxon>Stentor</taxon>
    </lineage>
</organism>
<reference evidence="1 2" key="1">
    <citation type="submission" date="2016-11" db="EMBL/GenBank/DDBJ databases">
        <title>The macronuclear genome of Stentor coeruleus: a giant cell with tiny introns.</title>
        <authorList>
            <person name="Slabodnick M."/>
            <person name="Ruby J.G."/>
            <person name="Reiff S.B."/>
            <person name="Swart E.C."/>
            <person name="Gosai S."/>
            <person name="Prabakaran S."/>
            <person name="Witkowska E."/>
            <person name="Larue G.E."/>
            <person name="Fisher S."/>
            <person name="Freeman R.M."/>
            <person name="Gunawardena J."/>
            <person name="Chu W."/>
            <person name="Stover N.A."/>
            <person name="Gregory B.D."/>
            <person name="Nowacki M."/>
            <person name="Derisi J."/>
            <person name="Roy S.W."/>
            <person name="Marshall W.F."/>
            <person name="Sood P."/>
        </authorList>
    </citation>
    <scope>NUCLEOTIDE SEQUENCE [LARGE SCALE GENOMIC DNA]</scope>
    <source>
        <strain evidence="1">WM001</strain>
    </source>
</reference>
<sequence length="128" mass="15098">MRRKRIRGIYTNKTVKKCSTCEDYCSQCKGPCKTFSKDSNIRALVWEDHTIPSSFKNKKTHRIGVGNYRGTKNFNFFNPRNHKRNRKSSPVYGLDKDFKNSVKRDLEDQLKCYEHEVFAESLRAPFKP</sequence>